<dbReference type="Proteomes" id="UP000472267">
    <property type="component" value="Unassembled WGS sequence"/>
</dbReference>
<dbReference type="Ensembl" id="ENSSFAT00005021952.1">
    <property type="protein sequence ID" value="ENSSFAP00005021084.1"/>
    <property type="gene ID" value="ENSSFAG00005010993.1"/>
</dbReference>
<keyword evidence="5" id="KW-0472">Membrane</keyword>
<feature type="compositionally biased region" description="Polar residues" evidence="6">
    <location>
        <begin position="1"/>
        <end position="11"/>
    </location>
</feature>
<gene>
    <name evidence="7" type="primary">LOC115383858</name>
</gene>
<feature type="compositionally biased region" description="Acidic residues" evidence="6">
    <location>
        <begin position="21"/>
        <end position="37"/>
    </location>
</feature>
<dbReference type="Pfam" id="PF15237">
    <property type="entry name" value="PTRF_SDPR"/>
    <property type="match status" value="1"/>
</dbReference>
<keyword evidence="8" id="KW-1185">Reference proteome</keyword>
<reference evidence="7" key="2">
    <citation type="submission" date="2025-09" db="UniProtKB">
        <authorList>
            <consortium name="Ensembl"/>
        </authorList>
    </citation>
    <scope>IDENTIFICATION</scope>
</reference>
<evidence type="ECO:0000256" key="4">
    <source>
        <dbReference type="ARBA" id="ARBA00022490"/>
    </source>
</evidence>
<dbReference type="AlphaFoldDB" id="A0A672H2T8"/>
<feature type="region of interest" description="Disordered" evidence="6">
    <location>
        <begin position="337"/>
        <end position="393"/>
    </location>
</feature>
<organism evidence="7 8">
    <name type="scientific">Salarias fasciatus</name>
    <name type="common">Jewelled blenny</name>
    <name type="synonym">Blennius fasciatus</name>
    <dbReference type="NCBI Taxonomy" id="181472"/>
    <lineage>
        <taxon>Eukaryota</taxon>
        <taxon>Metazoa</taxon>
        <taxon>Chordata</taxon>
        <taxon>Craniata</taxon>
        <taxon>Vertebrata</taxon>
        <taxon>Euteleostomi</taxon>
        <taxon>Actinopterygii</taxon>
        <taxon>Neopterygii</taxon>
        <taxon>Teleostei</taxon>
        <taxon>Neoteleostei</taxon>
        <taxon>Acanthomorphata</taxon>
        <taxon>Ovalentaria</taxon>
        <taxon>Blenniimorphae</taxon>
        <taxon>Blenniiformes</taxon>
        <taxon>Blennioidei</taxon>
        <taxon>Blenniidae</taxon>
        <taxon>Salariinae</taxon>
        <taxon>Salarias</taxon>
    </lineage>
</organism>
<feature type="region of interest" description="Disordered" evidence="6">
    <location>
        <begin position="307"/>
        <end position="326"/>
    </location>
</feature>
<reference evidence="7" key="1">
    <citation type="submission" date="2025-08" db="UniProtKB">
        <authorList>
            <consortium name="Ensembl"/>
        </authorList>
    </citation>
    <scope>IDENTIFICATION</scope>
</reference>
<feature type="compositionally biased region" description="Low complexity" evidence="6">
    <location>
        <begin position="352"/>
        <end position="363"/>
    </location>
</feature>
<dbReference type="PANTHER" id="PTHR15240">
    <property type="entry name" value="CAVIN"/>
    <property type="match status" value="1"/>
</dbReference>
<feature type="region of interest" description="Disordered" evidence="6">
    <location>
        <begin position="175"/>
        <end position="212"/>
    </location>
</feature>
<comment type="subcellular location">
    <subcellularLocation>
        <location evidence="2">Cytoplasm</location>
    </subcellularLocation>
    <subcellularLocation>
        <location evidence="1">Membrane</location>
        <location evidence="1">Caveola</location>
    </subcellularLocation>
</comment>
<dbReference type="PANTHER" id="PTHR15240:SF1">
    <property type="entry name" value="CAVEOLAE-ASSOCIATED PROTEIN 2"/>
    <property type="match status" value="1"/>
</dbReference>
<dbReference type="GO" id="GO:0005080">
    <property type="term" value="F:protein kinase C binding"/>
    <property type="evidence" value="ECO:0007669"/>
    <property type="project" value="TreeGrafter"/>
</dbReference>
<evidence type="ECO:0000256" key="3">
    <source>
        <dbReference type="ARBA" id="ARBA00008836"/>
    </source>
</evidence>
<evidence type="ECO:0000256" key="1">
    <source>
        <dbReference type="ARBA" id="ARBA00004345"/>
    </source>
</evidence>
<comment type="similarity">
    <text evidence="3">Belongs to the CAVIN family.</text>
</comment>
<evidence type="ECO:0000313" key="7">
    <source>
        <dbReference type="Ensembl" id="ENSSFAP00005021084.1"/>
    </source>
</evidence>
<evidence type="ECO:0000256" key="5">
    <source>
        <dbReference type="ARBA" id="ARBA00023136"/>
    </source>
</evidence>
<feature type="region of interest" description="Disordered" evidence="6">
    <location>
        <begin position="1"/>
        <end position="43"/>
    </location>
</feature>
<protein>
    <submittedName>
        <fullName evidence="7">Caveolae associated protein 2b</fullName>
    </submittedName>
</protein>
<sequence length="447" mass="50066">MVTTETHQSQDLLVPQQDQAQEPEQDLDQDQDQDQEEPTSPSALLSGLDLEKMSQGPVNAITVLTLLDKLVHMLDAVQENQHKMEVHQVEMEGVVRGIQADMTKLSKSHSHTSNTVSKLLDKSRKLSVTMKEVRDRMERQGVQVKKLEANHAHLIHRNNFKVLIFQEENEIPATVFVKDPPPFPRDEIPEEGEEPAAGTVDGNQSQEGGLHTIDLSSDEDVGLEAELEDEEPWPQDLENMEKSRAEKLKRSSLKKVDSLKKAFSRQNIEKKMTKIGTKIVSAEQREKIKQKTSSLKVSPLTFSLKKVRSSQVEEEHVQLSPLGGAGEELPFTEVHAQLAPADQEEELKEQAEVSVSSEGVGEEYALSATLPQEEKEPRGAEEEEEEEDKTNLSCNLHHIFSKGPNNPSKTSLLPSCQTFLLGEFISIQHSLHSTRRENLLEVAEPSL</sequence>
<keyword evidence="4" id="KW-0963">Cytoplasm</keyword>
<accession>A0A672H2T8</accession>
<dbReference type="InParanoid" id="A0A672H2T8"/>
<dbReference type="InterPro" id="IPR026752">
    <property type="entry name" value="Cavin_fam"/>
</dbReference>
<proteinExistence type="inferred from homology"/>
<dbReference type="GO" id="GO:0005737">
    <property type="term" value="C:cytoplasm"/>
    <property type="evidence" value="ECO:0007669"/>
    <property type="project" value="UniProtKB-SubCell"/>
</dbReference>
<evidence type="ECO:0000256" key="2">
    <source>
        <dbReference type="ARBA" id="ARBA00004496"/>
    </source>
</evidence>
<dbReference type="FunCoup" id="A0A672H2T8">
    <property type="interactions" value="587"/>
</dbReference>
<dbReference type="GO" id="GO:0005901">
    <property type="term" value="C:caveola"/>
    <property type="evidence" value="ECO:0007669"/>
    <property type="project" value="UniProtKB-SubCell"/>
</dbReference>
<name>A0A672H2T8_SALFA</name>
<evidence type="ECO:0000256" key="6">
    <source>
        <dbReference type="SAM" id="MobiDB-lite"/>
    </source>
</evidence>
<evidence type="ECO:0000313" key="8">
    <source>
        <dbReference type="Proteomes" id="UP000472267"/>
    </source>
</evidence>